<keyword evidence="2" id="KW-1185">Reference proteome</keyword>
<evidence type="ECO:0000313" key="2">
    <source>
        <dbReference type="Proteomes" id="UP000814176"/>
    </source>
</evidence>
<sequence length="237" mass="26748">MSLTSRSPRLPQELYDCNMIIDFSFDEPSTLVACSLVSRTWLPSSRMHIFSYIEITLPVDISAFLAITSSELLDASRIPLLVRDLLVVGWNHYEPELYNVGLDTRLPGLLKKFALVKTLRLHTVRWTFGPSALLPAVADALMALASQVVHLHLHAVEFGTFDNALHFLFTSPRRCSLHLTSWGYSADKAIPWDAAAKQPLCKVVRIGTSVLTLSAYFRLYLTMREASVFHWPMSMPR</sequence>
<dbReference type="RefSeq" id="XP_047776293.1">
    <property type="nucleotide sequence ID" value="XM_047916859.1"/>
</dbReference>
<evidence type="ECO:0008006" key="3">
    <source>
        <dbReference type="Google" id="ProtNLM"/>
    </source>
</evidence>
<gene>
    <name evidence="1" type="ORF">C8Q71DRAFT_189269</name>
</gene>
<proteinExistence type="predicted"/>
<name>A0ABQ8K8Z0_9APHY</name>
<dbReference type="Proteomes" id="UP000814176">
    <property type="component" value="Unassembled WGS sequence"/>
</dbReference>
<accession>A0ABQ8K8Z0</accession>
<dbReference type="GeneID" id="71997591"/>
<dbReference type="EMBL" id="JADCUA010000018">
    <property type="protein sequence ID" value="KAH9833553.1"/>
    <property type="molecule type" value="Genomic_DNA"/>
</dbReference>
<evidence type="ECO:0000313" key="1">
    <source>
        <dbReference type="EMBL" id="KAH9833553.1"/>
    </source>
</evidence>
<comment type="caution">
    <text evidence="1">The sequence shown here is derived from an EMBL/GenBank/DDBJ whole genome shotgun (WGS) entry which is preliminary data.</text>
</comment>
<reference evidence="1 2" key="1">
    <citation type="journal article" date="2021" name="Environ. Microbiol.">
        <title>Gene family expansions and transcriptome signatures uncover fungal adaptations to wood decay.</title>
        <authorList>
            <person name="Hage H."/>
            <person name="Miyauchi S."/>
            <person name="Viragh M."/>
            <person name="Drula E."/>
            <person name="Min B."/>
            <person name="Chaduli D."/>
            <person name="Navarro D."/>
            <person name="Favel A."/>
            <person name="Norest M."/>
            <person name="Lesage-Meessen L."/>
            <person name="Balint B."/>
            <person name="Merenyi Z."/>
            <person name="de Eugenio L."/>
            <person name="Morin E."/>
            <person name="Martinez A.T."/>
            <person name="Baldrian P."/>
            <person name="Stursova M."/>
            <person name="Martinez M.J."/>
            <person name="Novotny C."/>
            <person name="Magnuson J.K."/>
            <person name="Spatafora J.W."/>
            <person name="Maurice S."/>
            <person name="Pangilinan J."/>
            <person name="Andreopoulos W."/>
            <person name="LaButti K."/>
            <person name="Hundley H."/>
            <person name="Na H."/>
            <person name="Kuo A."/>
            <person name="Barry K."/>
            <person name="Lipzen A."/>
            <person name="Henrissat B."/>
            <person name="Riley R."/>
            <person name="Ahrendt S."/>
            <person name="Nagy L.G."/>
            <person name="Grigoriev I.V."/>
            <person name="Martin F."/>
            <person name="Rosso M.N."/>
        </authorList>
    </citation>
    <scope>NUCLEOTIDE SEQUENCE [LARGE SCALE GENOMIC DNA]</scope>
    <source>
        <strain evidence="1 2">CIRM-BRFM 1785</strain>
    </source>
</reference>
<organism evidence="1 2">
    <name type="scientific">Rhodofomes roseus</name>
    <dbReference type="NCBI Taxonomy" id="34475"/>
    <lineage>
        <taxon>Eukaryota</taxon>
        <taxon>Fungi</taxon>
        <taxon>Dikarya</taxon>
        <taxon>Basidiomycota</taxon>
        <taxon>Agaricomycotina</taxon>
        <taxon>Agaricomycetes</taxon>
        <taxon>Polyporales</taxon>
        <taxon>Rhodofomes</taxon>
    </lineage>
</organism>
<protein>
    <recommendedName>
        <fullName evidence="3">F-box domain-containing protein</fullName>
    </recommendedName>
</protein>